<evidence type="ECO:0000256" key="9">
    <source>
        <dbReference type="ARBA" id="ARBA00023204"/>
    </source>
</evidence>
<sequence>MTKKVQASISRFFTAAPQKKRTFEEVSQAHQVVKNNETNNGKVPRKRLQNFTFTKSSGVCKNDRSNDNEDDSVTELSGKENALVAEKKKKELTTTKLSNSKRPSKQKITYTPLETQIRDFKDAHPDKLLLFQVGYKYKLFGKDGEAGSKILNVMYVPNREKPEFSYCTFPDFKLHINIKRILTHGHKIGVIKQMESAAIKAVNKQLSLDNVMKRQLTGIYTSGTYMDDEYIHNGGDISLAGEENHSYIVCIVEDEVDSNSIGIVAVQPLTGDIIWDYFEDSFSRHQLQTRLSVIKISDLLIINSSEKVSHDTLRVLQLLGGISLNEIKTVAVKPEVQLREEIANYFDTLDEQHGGSFKHLENYYLVNFPLPIQRCINELIQYLNEFKLSSLFTKTDNISKFTDPKKYMTLPGNVLSALDIFVNSSNPNSEKGTLVWLLDHTRTRFGSRKLHKWISQPLIDPIVIEQRSSAIECLASGFDSLVDVFKNFLEKIGKTYDLDELLIKTHYSSVYESGKISRQDIYHMLRCFQDILDMVERFRNHIEKRPFKSEMVTQLFDQLLQSSSNDCVTKLLEKINKAFLGIENKSINEIKVNFFDLDNASYPEIEHEQLKIEECEQILDDELEGIRKLLGRSTMEYVTNKNDRYLIEVRNGKQVDALPKDWVKISGTTTVSRFRSPEITNAFKLLQYHQELLYQRCDEAYLGFLKEIDQQYTFLTRIVDILGNIDCLLSLTAASVLGQEYVKPVINPDSQLIKAKRSRNPIIENLKHNKAGYVANDVDIDYDGNRVLIITGPNMGGKSSYVKQIALLVIMAQIGCYLPCESAEMGIFDSIFVRMGASDNILRGESTFMTEMLECSNIINKMTDKSLIILDEIGRGTGTQDGIALADSILRYLIECDQTPLTLFITHYQSLHSLESHYSGGIVRNWHMGYLEMKQSDHGFPEIIFLYTLQEGVVSNLYGLNVAKLAGLPIELIKSAFDYSEELKISIEERDFQNKAIGMGKLLKDISDPLFKVSMDSVLKLFT</sequence>
<accession>A0A9P8AI72</accession>
<reference evidence="16" key="1">
    <citation type="submission" date="2021-03" db="EMBL/GenBank/DDBJ databases">
        <authorList>
            <person name="Palmer J.M."/>
        </authorList>
    </citation>
    <scope>NUCLEOTIDE SEQUENCE</scope>
    <source>
        <strain evidence="16">ARV_011</strain>
    </source>
</reference>
<evidence type="ECO:0000256" key="4">
    <source>
        <dbReference type="ARBA" id="ARBA00022151"/>
    </source>
</evidence>
<dbReference type="OrthoDB" id="121051at2759"/>
<evidence type="ECO:0000256" key="14">
    <source>
        <dbReference type="RuleBase" id="RU003756"/>
    </source>
</evidence>
<dbReference type="SMART" id="SM00533">
    <property type="entry name" value="MUTSd"/>
    <property type="match status" value="1"/>
</dbReference>
<dbReference type="InterPro" id="IPR007696">
    <property type="entry name" value="DNA_mismatch_repair_MutS_core"/>
</dbReference>
<keyword evidence="17" id="KW-1185">Reference proteome</keyword>
<dbReference type="AlphaFoldDB" id="A0A9P8AI72"/>
<dbReference type="Pfam" id="PF05192">
    <property type="entry name" value="MutS_III"/>
    <property type="match status" value="1"/>
</dbReference>
<evidence type="ECO:0000256" key="10">
    <source>
        <dbReference type="ARBA" id="ARBA00023242"/>
    </source>
</evidence>
<protein>
    <recommendedName>
        <fullName evidence="3">DNA mismatch repair protein MSH3</fullName>
    </recommendedName>
    <alternativeName>
        <fullName evidence="4">DNA mismatch repair protein msh3</fullName>
    </alternativeName>
    <alternativeName>
        <fullName evidence="13">MutS protein homolog 3</fullName>
    </alternativeName>
</protein>
<dbReference type="PROSITE" id="PS00486">
    <property type="entry name" value="DNA_MISMATCH_REPAIR_2"/>
    <property type="match status" value="1"/>
</dbReference>
<keyword evidence="7" id="KW-0067">ATP-binding</keyword>
<dbReference type="PANTHER" id="PTHR11361">
    <property type="entry name" value="DNA MISMATCH REPAIR PROTEIN MUTS FAMILY MEMBER"/>
    <property type="match status" value="1"/>
</dbReference>
<evidence type="ECO:0000256" key="8">
    <source>
        <dbReference type="ARBA" id="ARBA00023125"/>
    </source>
</evidence>
<evidence type="ECO:0000256" key="7">
    <source>
        <dbReference type="ARBA" id="ARBA00022840"/>
    </source>
</evidence>
<evidence type="ECO:0000313" key="17">
    <source>
        <dbReference type="Proteomes" id="UP000790833"/>
    </source>
</evidence>
<dbReference type="GO" id="GO:0005634">
    <property type="term" value="C:nucleus"/>
    <property type="evidence" value="ECO:0007669"/>
    <property type="project" value="UniProtKB-SubCell"/>
</dbReference>
<dbReference type="InterPro" id="IPR027417">
    <property type="entry name" value="P-loop_NTPase"/>
</dbReference>
<evidence type="ECO:0000256" key="12">
    <source>
        <dbReference type="ARBA" id="ARBA00025902"/>
    </source>
</evidence>
<dbReference type="PANTHER" id="PTHR11361:SF122">
    <property type="entry name" value="DNA MISMATCH REPAIR PROTEIN MSH3"/>
    <property type="match status" value="1"/>
</dbReference>
<name>A0A9P8AI72_9ASCO</name>
<dbReference type="Gene3D" id="1.10.1420.10">
    <property type="match status" value="2"/>
</dbReference>
<dbReference type="Gene3D" id="3.30.420.110">
    <property type="entry name" value="MutS, connector domain"/>
    <property type="match status" value="1"/>
</dbReference>
<dbReference type="GO" id="GO:0006298">
    <property type="term" value="P:mismatch repair"/>
    <property type="evidence" value="ECO:0007669"/>
    <property type="project" value="InterPro"/>
</dbReference>
<dbReference type="SUPFAM" id="SSF52540">
    <property type="entry name" value="P-loop containing nucleoside triphosphate hydrolases"/>
    <property type="match status" value="1"/>
</dbReference>
<comment type="similarity">
    <text evidence="2">Belongs to the DNA mismatch repair MutS family. MSH3 subfamily.</text>
</comment>
<dbReference type="Gene3D" id="3.40.50.300">
    <property type="entry name" value="P-loop containing nucleotide triphosphate hydrolases"/>
    <property type="match status" value="1"/>
</dbReference>
<dbReference type="InterPro" id="IPR007861">
    <property type="entry name" value="DNA_mismatch_repair_MutS_clamp"/>
</dbReference>
<keyword evidence="9 14" id="KW-0234">DNA repair</keyword>
<dbReference type="Pfam" id="PF01624">
    <property type="entry name" value="MutS_I"/>
    <property type="match status" value="1"/>
</dbReference>
<feature type="domain" description="DNA mismatch repair proteins mutS family" evidence="15">
    <location>
        <begin position="866"/>
        <end position="882"/>
    </location>
</feature>
<evidence type="ECO:0000259" key="15">
    <source>
        <dbReference type="PROSITE" id="PS00486"/>
    </source>
</evidence>
<comment type="subunit">
    <text evidence="12">Heterodimer consisting of MSH2-MSH3 (MutS beta). Forms a ternary complex with MutL alpha (MLH1-PMS1).</text>
</comment>
<keyword evidence="5 14" id="KW-0547">Nucleotide-binding</keyword>
<keyword evidence="10" id="KW-0539">Nucleus</keyword>
<dbReference type="Proteomes" id="UP000790833">
    <property type="component" value="Unassembled WGS sequence"/>
</dbReference>
<dbReference type="SUPFAM" id="SSF48334">
    <property type="entry name" value="DNA repair protein MutS, domain III"/>
    <property type="match status" value="1"/>
</dbReference>
<evidence type="ECO:0000256" key="2">
    <source>
        <dbReference type="ARBA" id="ARBA00007094"/>
    </source>
</evidence>
<dbReference type="Pfam" id="PF00488">
    <property type="entry name" value="MutS_V"/>
    <property type="match status" value="1"/>
</dbReference>
<dbReference type="PIRSF" id="PIRSF037677">
    <property type="entry name" value="DNA_mis_repair_Msh6"/>
    <property type="match status" value="1"/>
</dbReference>
<dbReference type="Pfam" id="PF05190">
    <property type="entry name" value="MutS_IV"/>
    <property type="match status" value="1"/>
</dbReference>
<dbReference type="SUPFAM" id="SSF55271">
    <property type="entry name" value="DNA repair protein MutS, domain I"/>
    <property type="match status" value="1"/>
</dbReference>
<dbReference type="InterPro" id="IPR036187">
    <property type="entry name" value="DNA_mismatch_repair_MutS_sf"/>
</dbReference>
<evidence type="ECO:0000256" key="13">
    <source>
        <dbReference type="ARBA" id="ARBA00029792"/>
    </source>
</evidence>
<dbReference type="Gene3D" id="3.40.1170.10">
    <property type="entry name" value="DNA repair protein MutS, domain I"/>
    <property type="match status" value="1"/>
</dbReference>
<dbReference type="GeneID" id="66114232"/>
<evidence type="ECO:0000256" key="3">
    <source>
        <dbReference type="ARBA" id="ARBA00019000"/>
    </source>
</evidence>
<keyword evidence="8 14" id="KW-0238">DNA-binding</keyword>
<dbReference type="EMBL" id="JAHMUF010000012">
    <property type="protein sequence ID" value="KAG7193440.1"/>
    <property type="molecule type" value="Genomic_DNA"/>
</dbReference>
<dbReference type="InterPro" id="IPR036678">
    <property type="entry name" value="MutS_con_dom_sf"/>
</dbReference>
<dbReference type="Pfam" id="PF05188">
    <property type="entry name" value="MutS_II"/>
    <property type="match status" value="1"/>
</dbReference>
<dbReference type="InterPro" id="IPR017261">
    <property type="entry name" value="DNA_mismatch_repair_MutS/MSH"/>
</dbReference>
<dbReference type="SMART" id="SM00534">
    <property type="entry name" value="MUTSac"/>
    <property type="match status" value="1"/>
</dbReference>
<dbReference type="GO" id="GO:0005524">
    <property type="term" value="F:ATP binding"/>
    <property type="evidence" value="ECO:0007669"/>
    <property type="project" value="UniProtKB-KW"/>
</dbReference>
<comment type="subcellular location">
    <subcellularLocation>
        <location evidence="1">Nucleus</location>
    </subcellularLocation>
</comment>
<evidence type="ECO:0000256" key="6">
    <source>
        <dbReference type="ARBA" id="ARBA00022763"/>
    </source>
</evidence>
<dbReference type="InterPro" id="IPR007695">
    <property type="entry name" value="DNA_mismatch_repair_MutS-lik_N"/>
</dbReference>
<dbReference type="GO" id="GO:0006312">
    <property type="term" value="P:mitotic recombination"/>
    <property type="evidence" value="ECO:0007669"/>
    <property type="project" value="TreeGrafter"/>
</dbReference>
<dbReference type="InterPro" id="IPR007860">
    <property type="entry name" value="DNA_mmatch_repair_MutS_con_dom"/>
</dbReference>
<evidence type="ECO:0000256" key="5">
    <source>
        <dbReference type="ARBA" id="ARBA00022741"/>
    </source>
</evidence>
<gene>
    <name evidence="16" type="primary">MSH3</name>
    <name evidence="16" type="ORF">KQ657_000858</name>
</gene>
<dbReference type="GO" id="GO:0030983">
    <property type="term" value="F:mismatched DNA binding"/>
    <property type="evidence" value="ECO:0007669"/>
    <property type="project" value="InterPro"/>
</dbReference>
<comment type="caution">
    <text evidence="16">The sequence shown here is derived from an EMBL/GenBank/DDBJ whole genome shotgun (WGS) entry which is preliminary data.</text>
</comment>
<proteinExistence type="inferred from homology"/>
<dbReference type="InterPro" id="IPR016151">
    <property type="entry name" value="DNA_mismatch_repair_MutS_N"/>
</dbReference>
<evidence type="ECO:0000256" key="11">
    <source>
        <dbReference type="ARBA" id="ARBA00025373"/>
    </source>
</evidence>
<dbReference type="GO" id="GO:0140664">
    <property type="term" value="F:ATP-dependent DNA damage sensor activity"/>
    <property type="evidence" value="ECO:0007669"/>
    <property type="project" value="InterPro"/>
</dbReference>
<dbReference type="RefSeq" id="XP_043048988.1">
    <property type="nucleotide sequence ID" value="XM_043191681.1"/>
</dbReference>
<evidence type="ECO:0000313" key="16">
    <source>
        <dbReference type="EMBL" id="KAG7193440.1"/>
    </source>
</evidence>
<dbReference type="InterPro" id="IPR045076">
    <property type="entry name" value="MutS"/>
</dbReference>
<dbReference type="InterPro" id="IPR000432">
    <property type="entry name" value="DNA_mismatch_repair_MutS_C"/>
</dbReference>
<organism evidence="16 17">
    <name type="scientific">Scheffersomyces spartinae</name>
    <dbReference type="NCBI Taxonomy" id="45513"/>
    <lineage>
        <taxon>Eukaryota</taxon>
        <taxon>Fungi</taxon>
        <taxon>Dikarya</taxon>
        <taxon>Ascomycota</taxon>
        <taxon>Saccharomycotina</taxon>
        <taxon>Pichiomycetes</taxon>
        <taxon>Debaryomycetaceae</taxon>
        <taxon>Scheffersomyces</taxon>
    </lineage>
</organism>
<comment type="function">
    <text evidence="11">Component of the post-replicative DNA mismatch repair system (MMR). Heterodimerizes with MSH2 to form MutS beta, which binds to DNA mismatches thereby initiating DNA repair. MSH3 provides substrate-binding and substrate specificity to the complex. When bound, the MutS beta heterodimer bends the DNA helix and shields approximately 20 base pairs. Acts mainly to repair insertion-deletion loops (IDLs) from 2 to 13 nucleotides in size, but can also repair base-base and single insertion-deletion mismatches that occur during replication. After mismatch binding, forms a ternary complex with the MutL alpha heterodimer, which is thought to be responsible for directing the downstream MMR events, including strand discrimination, excision, and resynthesis. ATP binding and hydrolysis play a pivotal role in mismatch repair functions.</text>
</comment>
<evidence type="ECO:0000256" key="1">
    <source>
        <dbReference type="ARBA" id="ARBA00004123"/>
    </source>
</evidence>
<keyword evidence="6 14" id="KW-0227">DNA damage</keyword>